<dbReference type="PROSITE" id="PS50004">
    <property type="entry name" value="C2"/>
    <property type="match status" value="1"/>
</dbReference>
<dbReference type="InterPro" id="IPR052981">
    <property type="entry name" value="Ingression_C2_domain"/>
</dbReference>
<reference evidence="3" key="2">
    <citation type="journal article" date="2017" name="Nat. Plants">
        <title>The Aegilops tauschii genome reveals multiple impacts of transposons.</title>
        <authorList>
            <person name="Zhao G."/>
            <person name="Zou C."/>
            <person name="Li K."/>
            <person name="Wang K."/>
            <person name="Li T."/>
            <person name="Gao L."/>
            <person name="Zhang X."/>
            <person name="Wang H."/>
            <person name="Yang Z."/>
            <person name="Liu X."/>
            <person name="Jiang W."/>
            <person name="Mao L."/>
            <person name="Kong X."/>
            <person name="Jiao Y."/>
            <person name="Jia J."/>
        </authorList>
    </citation>
    <scope>NUCLEOTIDE SEQUENCE [LARGE SCALE GENOMIC DNA]</scope>
    <source>
        <strain evidence="3">cv. AL8/78</strain>
    </source>
</reference>
<dbReference type="SUPFAM" id="SSF49562">
    <property type="entry name" value="C2 domain (Calcium/lipid-binding domain, CaLB)"/>
    <property type="match status" value="1"/>
</dbReference>
<reference evidence="2" key="3">
    <citation type="journal article" date="2017" name="Nature">
        <title>Genome sequence of the progenitor of the wheat D genome Aegilops tauschii.</title>
        <authorList>
            <person name="Luo M.C."/>
            <person name="Gu Y.Q."/>
            <person name="Puiu D."/>
            <person name="Wang H."/>
            <person name="Twardziok S.O."/>
            <person name="Deal K.R."/>
            <person name="Huo N."/>
            <person name="Zhu T."/>
            <person name="Wang L."/>
            <person name="Wang Y."/>
            <person name="McGuire P.E."/>
            <person name="Liu S."/>
            <person name="Long H."/>
            <person name="Ramasamy R.K."/>
            <person name="Rodriguez J.C."/>
            <person name="Van S.L."/>
            <person name="Yuan L."/>
            <person name="Wang Z."/>
            <person name="Xia Z."/>
            <person name="Xiao L."/>
            <person name="Anderson O.D."/>
            <person name="Ouyang S."/>
            <person name="Liang Y."/>
            <person name="Zimin A.V."/>
            <person name="Pertea G."/>
            <person name="Qi P."/>
            <person name="Bennetzen J.L."/>
            <person name="Dai X."/>
            <person name="Dawson M.W."/>
            <person name="Muller H.G."/>
            <person name="Kugler K."/>
            <person name="Rivarola-Duarte L."/>
            <person name="Spannagl M."/>
            <person name="Mayer K.F.X."/>
            <person name="Lu F.H."/>
            <person name="Bevan M.W."/>
            <person name="Leroy P."/>
            <person name="Li P."/>
            <person name="You F.M."/>
            <person name="Sun Q."/>
            <person name="Liu Z."/>
            <person name="Lyons E."/>
            <person name="Wicker T."/>
            <person name="Salzberg S.L."/>
            <person name="Devos K.M."/>
            <person name="Dvorak J."/>
        </authorList>
    </citation>
    <scope>NUCLEOTIDE SEQUENCE [LARGE SCALE GENOMIC DNA]</scope>
    <source>
        <strain evidence="2">cv. AL8/78</strain>
    </source>
</reference>
<dbReference type="AlphaFoldDB" id="A0A453T7N9"/>
<dbReference type="SMART" id="SM00239">
    <property type="entry name" value="C2"/>
    <property type="match status" value="1"/>
</dbReference>
<sequence>MSIQGLLLEVRVTGCRKLRDTEFFSRQDPYVIVEYANTKLRTRTCTDGGRNPSFDEKFHIPLIEGLRELSINVWNSNTINTDDFIGSCRVPLNKVLTSGYDDASWPLQTRHMKSAGEVKLIMHFDVSAMKNKMGGKTSGQYAPSPYGASSASYPAPSAYAAAPPPHQAYPAPSHAHHILLLLHTQLRLLSSHTQLRLLSSHTRSRDVLLQVTHHSHMDNRTRRSHTGNRTHHNHMGSNLTRHSHMGNRTHHHQQHNPLIHLRLTLELIHRGHIDTPSFSDLTWRHRNEEMMISCGR</sequence>
<dbReference type="EnsemblPlants" id="AET7Gv21278200.3">
    <property type="protein sequence ID" value="AET7Gv21278200.3"/>
    <property type="gene ID" value="AET7Gv21278200"/>
</dbReference>
<reference evidence="2" key="5">
    <citation type="journal article" date="2021" name="G3 (Bethesda)">
        <title>Aegilops tauschii genome assembly Aet v5.0 features greater sequence contiguity and improved annotation.</title>
        <authorList>
            <person name="Wang L."/>
            <person name="Zhu T."/>
            <person name="Rodriguez J.C."/>
            <person name="Deal K.R."/>
            <person name="Dubcovsky J."/>
            <person name="McGuire P.E."/>
            <person name="Lux T."/>
            <person name="Spannagl M."/>
            <person name="Mayer K.F.X."/>
            <person name="Baldrich P."/>
            <person name="Meyers B.C."/>
            <person name="Huo N."/>
            <person name="Gu Y.Q."/>
            <person name="Zhou H."/>
            <person name="Devos K.M."/>
            <person name="Bennetzen J.L."/>
            <person name="Unver T."/>
            <person name="Budak H."/>
            <person name="Gulick P.J."/>
            <person name="Galiba G."/>
            <person name="Kalapos B."/>
            <person name="Nelson D.R."/>
            <person name="Li P."/>
            <person name="You F.M."/>
            <person name="Luo M.C."/>
            <person name="Dvorak J."/>
        </authorList>
    </citation>
    <scope>NUCLEOTIDE SEQUENCE [LARGE SCALE GENOMIC DNA]</scope>
    <source>
        <strain evidence="2">cv. AL8/78</strain>
    </source>
</reference>
<dbReference type="OMA" id="CTHVANQ"/>
<evidence type="ECO:0000259" key="1">
    <source>
        <dbReference type="PROSITE" id="PS50004"/>
    </source>
</evidence>
<dbReference type="Pfam" id="PF00168">
    <property type="entry name" value="C2"/>
    <property type="match status" value="1"/>
</dbReference>
<dbReference type="PANTHER" id="PTHR47052">
    <property type="entry name" value="CONSERVED SERINE PROLINE-RICH PROTEIN (AFU_ORTHOLOGUE AFUA_2G01790)"/>
    <property type="match status" value="1"/>
</dbReference>
<proteinExistence type="predicted"/>
<name>A0A453T7N9_AEGTS</name>
<dbReference type="PANTHER" id="PTHR47052:SF3">
    <property type="entry name" value="INGRESSION PROTEIN 1"/>
    <property type="match status" value="1"/>
</dbReference>
<dbReference type="Gene3D" id="2.60.40.150">
    <property type="entry name" value="C2 domain"/>
    <property type="match status" value="1"/>
</dbReference>
<dbReference type="Proteomes" id="UP000015105">
    <property type="component" value="Chromosome 7D"/>
</dbReference>
<dbReference type="OrthoDB" id="270970at2759"/>
<dbReference type="CDD" id="cd00030">
    <property type="entry name" value="C2"/>
    <property type="match status" value="1"/>
</dbReference>
<evidence type="ECO:0000313" key="2">
    <source>
        <dbReference type="EnsemblPlants" id="AET7Gv21278200.3"/>
    </source>
</evidence>
<reference evidence="2" key="4">
    <citation type="submission" date="2019-03" db="UniProtKB">
        <authorList>
            <consortium name="EnsemblPlants"/>
        </authorList>
    </citation>
    <scope>IDENTIFICATION</scope>
</reference>
<feature type="domain" description="C2" evidence="1">
    <location>
        <begin position="1"/>
        <end position="106"/>
    </location>
</feature>
<keyword evidence="3" id="KW-1185">Reference proteome</keyword>
<dbReference type="STRING" id="200361.A0A453T7N9"/>
<dbReference type="Gramene" id="AET7Gv21278200.3">
    <property type="protein sequence ID" value="AET7Gv21278200.3"/>
    <property type="gene ID" value="AET7Gv21278200"/>
</dbReference>
<dbReference type="KEGG" id="ats:109736246"/>
<dbReference type="InterPro" id="IPR035892">
    <property type="entry name" value="C2_domain_sf"/>
</dbReference>
<protein>
    <recommendedName>
        <fullName evidence="1">C2 domain-containing protein</fullName>
    </recommendedName>
</protein>
<dbReference type="InterPro" id="IPR000008">
    <property type="entry name" value="C2_dom"/>
</dbReference>
<reference evidence="3" key="1">
    <citation type="journal article" date="2014" name="Science">
        <title>Ancient hybridizations among the ancestral genomes of bread wheat.</title>
        <authorList>
            <consortium name="International Wheat Genome Sequencing Consortium,"/>
            <person name="Marcussen T."/>
            <person name="Sandve S.R."/>
            <person name="Heier L."/>
            <person name="Spannagl M."/>
            <person name="Pfeifer M."/>
            <person name="Jakobsen K.S."/>
            <person name="Wulff B.B."/>
            <person name="Steuernagel B."/>
            <person name="Mayer K.F."/>
            <person name="Olsen O.A."/>
        </authorList>
    </citation>
    <scope>NUCLEOTIDE SEQUENCE [LARGE SCALE GENOMIC DNA]</scope>
    <source>
        <strain evidence="3">cv. AL8/78</strain>
    </source>
</reference>
<organism evidence="2 3">
    <name type="scientific">Aegilops tauschii subsp. strangulata</name>
    <name type="common">Goatgrass</name>
    <dbReference type="NCBI Taxonomy" id="200361"/>
    <lineage>
        <taxon>Eukaryota</taxon>
        <taxon>Viridiplantae</taxon>
        <taxon>Streptophyta</taxon>
        <taxon>Embryophyta</taxon>
        <taxon>Tracheophyta</taxon>
        <taxon>Spermatophyta</taxon>
        <taxon>Magnoliopsida</taxon>
        <taxon>Liliopsida</taxon>
        <taxon>Poales</taxon>
        <taxon>Poaceae</taxon>
        <taxon>BOP clade</taxon>
        <taxon>Pooideae</taxon>
        <taxon>Triticodae</taxon>
        <taxon>Triticeae</taxon>
        <taxon>Triticinae</taxon>
        <taxon>Aegilops</taxon>
    </lineage>
</organism>
<accession>A0A453T7N9</accession>
<evidence type="ECO:0000313" key="3">
    <source>
        <dbReference type="Proteomes" id="UP000015105"/>
    </source>
</evidence>